<reference evidence="3 4" key="1">
    <citation type="submission" date="2023-05" db="EMBL/GenBank/DDBJ databases">
        <title>Draft genome sequence of Streptomyces sp. B-S-A8 isolated from a cave soil in Thailand.</title>
        <authorList>
            <person name="Chamroensaksri N."/>
            <person name="Muangham S."/>
        </authorList>
    </citation>
    <scope>NUCLEOTIDE SEQUENCE [LARGE SCALE GENOMIC DNA]</scope>
    <source>
        <strain evidence="3 4">B-S-A8</strain>
    </source>
</reference>
<sequence length="304" mass="32463">MNTRTVRRVCVSIAAAAALTGVAACGGGSAGKSEGKSESKGGGKDRSEGGGSFNPLTALRTVDDKTEDADSAKVDGTTTMGAQGSMEMKGALDWADGVTGVLRIKFTDGPMADQMQQTGDTSIDYRYLKNGYYANMGDKFAAASGGKHWIEYDYETLAEMGGASGRALKNQMQSSTPNQTVKMLLASGDVKRVGEEKVRGVNTTHYSGTVDVADLTAKNAGMDEKDAAALRKQLQEAGMTTEKIDIWVNDQDLLVKKVEEAKMKTGEFSQTVYYSDYGVDVATEQPPADDTINVKDLMKRQPQQ</sequence>
<comment type="caution">
    <text evidence="3">The sequence shown here is derived from an EMBL/GenBank/DDBJ whole genome shotgun (WGS) entry which is preliminary data.</text>
</comment>
<evidence type="ECO:0000256" key="1">
    <source>
        <dbReference type="SAM" id="MobiDB-lite"/>
    </source>
</evidence>
<organism evidence="3 4">
    <name type="scientific">Streptomyces solicavernae</name>
    <dbReference type="NCBI Taxonomy" id="3043614"/>
    <lineage>
        <taxon>Bacteria</taxon>
        <taxon>Bacillati</taxon>
        <taxon>Actinomycetota</taxon>
        <taxon>Actinomycetes</taxon>
        <taxon>Kitasatosporales</taxon>
        <taxon>Streptomycetaceae</taxon>
        <taxon>Streptomyces</taxon>
    </lineage>
</organism>
<name>A0ABT6RQ18_9ACTN</name>
<dbReference type="SUPFAM" id="SSF89392">
    <property type="entry name" value="Prokaryotic lipoproteins and lipoprotein localization factors"/>
    <property type="match status" value="1"/>
</dbReference>
<dbReference type="Gene3D" id="2.50.20.20">
    <property type="match status" value="1"/>
</dbReference>
<dbReference type="RefSeq" id="WP_282511206.1">
    <property type="nucleotide sequence ID" value="NZ_JASCIR010000003.1"/>
</dbReference>
<feature type="signal peptide" evidence="2">
    <location>
        <begin position="1"/>
        <end position="23"/>
    </location>
</feature>
<dbReference type="PROSITE" id="PS51257">
    <property type="entry name" value="PROKAR_LIPOPROTEIN"/>
    <property type="match status" value="1"/>
</dbReference>
<protein>
    <recommendedName>
        <fullName evidence="5">Lipoprotein</fullName>
    </recommendedName>
</protein>
<keyword evidence="2" id="KW-0732">Signal</keyword>
<dbReference type="Proteomes" id="UP001224661">
    <property type="component" value="Unassembled WGS sequence"/>
</dbReference>
<feature type="region of interest" description="Disordered" evidence="1">
    <location>
        <begin position="25"/>
        <end position="58"/>
    </location>
</feature>
<evidence type="ECO:0008006" key="5">
    <source>
        <dbReference type="Google" id="ProtNLM"/>
    </source>
</evidence>
<feature type="chain" id="PRO_5046037103" description="Lipoprotein" evidence="2">
    <location>
        <begin position="24"/>
        <end position="304"/>
    </location>
</feature>
<evidence type="ECO:0000313" key="4">
    <source>
        <dbReference type="Proteomes" id="UP001224661"/>
    </source>
</evidence>
<evidence type="ECO:0000313" key="3">
    <source>
        <dbReference type="EMBL" id="MDI3385781.1"/>
    </source>
</evidence>
<dbReference type="EMBL" id="JASCIR010000003">
    <property type="protein sequence ID" value="MDI3385781.1"/>
    <property type="molecule type" value="Genomic_DNA"/>
</dbReference>
<proteinExistence type="predicted"/>
<accession>A0ABT6RQ18</accession>
<dbReference type="InterPro" id="IPR029046">
    <property type="entry name" value="LolA/LolB/LppX"/>
</dbReference>
<feature type="compositionally biased region" description="Basic and acidic residues" evidence="1">
    <location>
        <begin position="33"/>
        <end position="48"/>
    </location>
</feature>
<evidence type="ECO:0000256" key="2">
    <source>
        <dbReference type="SAM" id="SignalP"/>
    </source>
</evidence>
<keyword evidence="4" id="KW-1185">Reference proteome</keyword>
<gene>
    <name evidence="3" type="ORF">QIS99_06040</name>
</gene>